<keyword evidence="6" id="KW-1185">Reference proteome</keyword>
<dbReference type="AlphaFoldDB" id="A0AAV4DLY1"/>
<protein>
    <submittedName>
        <fullName evidence="5">Transposable element p transposase</fullName>
    </submittedName>
</protein>
<feature type="domain" description="THAP9-like helix-turn-helix" evidence="1">
    <location>
        <begin position="14"/>
        <end position="92"/>
    </location>
</feature>
<dbReference type="InterPro" id="IPR048365">
    <property type="entry name" value="TNP-like_RNaseH_N"/>
</dbReference>
<proteinExistence type="predicted"/>
<evidence type="ECO:0000259" key="4">
    <source>
        <dbReference type="Pfam" id="PF21789"/>
    </source>
</evidence>
<reference evidence="5 6" key="1">
    <citation type="journal article" date="2021" name="Elife">
        <title>Chloroplast acquisition without the gene transfer in kleptoplastic sea slugs, Plakobranchus ocellatus.</title>
        <authorList>
            <person name="Maeda T."/>
            <person name="Takahashi S."/>
            <person name="Yoshida T."/>
            <person name="Shimamura S."/>
            <person name="Takaki Y."/>
            <person name="Nagai Y."/>
            <person name="Toyoda A."/>
            <person name="Suzuki Y."/>
            <person name="Arimoto A."/>
            <person name="Ishii H."/>
            <person name="Satoh N."/>
            <person name="Nishiyama T."/>
            <person name="Hasebe M."/>
            <person name="Maruyama T."/>
            <person name="Minagawa J."/>
            <person name="Obokata J."/>
            <person name="Shigenobu S."/>
        </authorList>
    </citation>
    <scope>NUCLEOTIDE SEQUENCE [LARGE SCALE GENOMIC DNA]</scope>
</reference>
<dbReference type="Pfam" id="PF12017">
    <property type="entry name" value="Tnp_P_element"/>
    <property type="match status" value="1"/>
</dbReference>
<name>A0AAV4DLY1_9GAST</name>
<evidence type="ECO:0000259" key="2">
    <source>
        <dbReference type="Pfam" id="PF21787"/>
    </source>
</evidence>
<evidence type="ECO:0000259" key="1">
    <source>
        <dbReference type="Pfam" id="PF12017"/>
    </source>
</evidence>
<dbReference type="Pfam" id="PF21787">
    <property type="entry name" value="TNP-like_RNaseH_N"/>
    <property type="match status" value="1"/>
</dbReference>
<dbReference type="Pfam" id="PF21788">
    <property type="entry name" value="TNP-like_GBD"/>
    <property type="match status" value="1"/>
</dbReference>
<evidence type="ECO:0000313" key="6">
    <source>
        <dbReference type="Proteomes" id="UP000735302"/>
    </source>
</evidence>
<sequence>MRLSNENESLTNDLCQSRILTSSSSHSLRKYLPNAACKFVCTQIRMNRLPKRGRKWTHSEKSFALSLYHTSKKAYSPLQKLFVLPSSRTLSRSIHNVNIQPGFNANIMDLFKIKVNSMADQEKLSAILVGEIAIKKFLNYNPTYDIVEGLEDFVSLGKTGPFDDHTLVFMLCGLTKKWKQPIAYYLSNGPTKVHVLQHLVIESVHQARALGLKPKIVVWDQGSNNRAVTQRLGVSSQDSYFFVDGEKVFLMFDPPHLIQNVRSNLKKYGFTVSGETVSWSHMEEFYKQDSATPIRFATKLTKKHITLPRFANLSVKLATQVLSHTVSCSWDIGNGETKISTRRSICYRKLWTDLHQNCKVQFLLTSRLNQDCLGNLFSVIRGKGVHRYKPDCREFKTAFRKTIVDAIFVAGEGTNCQEDVDSFLFTLELISSHSAPSAIKSRL</sequence>
<dbReference type="Proteomes" id="UP000735302">
    <property type="component" value="Unassembled WGS sequence"/>
</dbReference>
<comment type="caution">
    <text evidence="5">The sequence shown here is derived from an EMBL/GenBank/DDBJ whole genome shotgun (WGS) entry which is preliminary data.</text>
</comment>
<feature type="domain" description="Transposable element P transposase-like RNase H" evidence="2">
    <location>
        <begin position="100"/>
        <end position="233"/>
    </location>
</feature>
<dbReference type="InterPro" id="IPR021896">
    <property type="entry name" value="THAP9-like_HTH"/>
</dbReference>
<organism evidence="5 6">
    <name type="scientific">Plakobranchus ocellatus</name>
    <dbReference type="NCBI Taxonomy" id="259542"/>
    <lineage>
        <taxon>Eukaryota</taxon>
        <taxon>Metazoa</taxon>
        <taxon>Spiralia</taxon>
        <taxon>Lophotrochozoa</taxon>
        <taxon>Mollusca</taxon>
        <taxon>Gastropoda</taxon>
        <taxon>Heterobranchia</taxon>
        <taxon>Euthyneura</taxon>
        <taxon>Panpulmonata</taxon>
        <taxon>Sacoglossa</taxon>
        <taxon>Placobranchoidea</taxon>
        <taxon>Plakobranchidae</taxon>
        <taxon>Plakobranchus</taxon>
    </lineage>
</organism>
<accession>A0AAV4DLY1</accession>
<gene>
    <name evidence="5" type="ORF">PoB_007161700</name>
</gene>
<evidence type="ECO:0000259" key="3">
    <source>
        <dbReference type="Pfam" id="PF21788"/>
    </source>
</evidence>
<dbReference type="EMBL" id="BLXT01008004">
    <property type="protein sequence ID" value="GFO45112.1"/>
    <property type="molecule type" value="Genomic_DNA"/>
</dbReference>
<feature type="domain" description="Transposable element P transposase-like RNase H C-terminal" evidence="4">
    <location>
        <begin position="367"/>
        <end position="400"/>
    </location>
</feature>
<dbReference type="InterPro" id="IPR048367">
    <property type="entry name" value="TNP-like_RNaseH_C"/>
</dbReference>
<dbReference type="InterPro" id="IPR048366">
    <property type="entry name" value="TNP-like_GBD"/>
</dbReference>
<feature type="domain" description="Transposable element P transposase-like GTP-binding insertion" evidence="3">
    <location>
        <begin position="256"/>
        <end position="329"/>
    </location>
</feature>
<evidence type="ECO:0000313" key="5">
    <source>
        <dbReference type="EMBL" id="GFO45112.1"/>
    </source>
</evidence>
<dbReference type="Pfam" id="PF21789">
    <property type="entry name" value="TNP-like_RNaseH_C"/>
    <property type="match status" value="1"/>
</dbReference>